<dbReference type="PROSITE" id="PS51352">
    <property type="entry name" value="THIOREDOXIN_2"/>
    <property type="match status" value="1"/>
</dbReference>
<keyword evidence="2" id="KW-0732">Signal</keyword>
<proteinExistence type="predicted"/>
<feature type="chain" id="PRO_5044656261" evidence="2">
    <location>
        <begin position="19"/>
        <end position="177"/>
    </location>
</feature>
<dbReference type="PROSITE" id="PS00194">
    <property type="entry name" value="THIOREDOXIN_1"/>
    <property type="match status" value="1"/>
</dbReference>
<accession>A0A7D7LSW7</accession>
<dbReference type="InterPro" id="IPR013766">
    <property type="entry name" value="Thioredoxin_domain"/>
</dbReference>
<feature type="signal peptide" evidence="2">
    <location>
        <begin position="1"/>
        <end position="18"/>
    </location>
</feature>
<dbReference type="KEGG" id="cbau:H1R16_10355"/>
<organism evidence="5 6">
    <name type="scientific">Marnyiella aurantia</name>
    <dbReference type="NCBI Taxonomy" id="2758037"/>
    <lineage>
        <taxon>Bacteria</taxon>
        <taxon>Pseudomonadati</taxon>
        <taxon>Bacteroidota</taxon>
        <taxon>Flavobacteriia</taxon>
        <taxon>Flavobacteriales</taxon>
        <taxon>Weeksellaceae</taxon>
        <taxon>Marnyiella</taxon>
    </lineage>
</organism>
<evidence type="ECO:0000313" key="4">
    <source>
        <dbReference type="EMBL" id="MBA5246543.1"/>
    </source>
</evidence>
<dbReference type="GO" id="GO:0045454">
    <property type="term" value="P:cell redox homeostasis"/>
    <property type="evidence" value="ECO:0007669"/>
    <property type="project" value="TreeGrafter"/>
</dbReference>
<dbReference type="PANTHER" id="PTHR32234:SF0">
    <property type="entry name" value="THIOL:DISULFIDE INTERCHANGE PROTEIN DSBD"/>
    <property type="match status" value="1"/>
</dbReference>
<dbReference type="Proteomes" id="UP000539710">
    <property type="component" value="Unassembled WGS sequence"/>
</dbReference>
<reference evidence="7" key="3">
    <citation type="submission" date="2020-07" db="EMBL/GenBank/DDBJ databases">
        <title>Flavobacterium sp. xlx-214.</title>
        <authorList>
            <person name="Yang C."/>
        </authorList>
    </citation>
    <scope>NUCLEOTIDE SEQUENCE [LARGE SCALE GENOMIC DNA]</scope>
    <source>
        <strain evidence="7">CX-624</strain>
    </source>
</reference>
<reference evidence="5" key="1">
    <citation type="submission" date="2020-07" db="EMBL/GenBank/DDBJ databases">
        <title>Chryseobacterium sp. CX-624.</title>
        <authorList>
            <person name="Yang C."/>
        </authorList>
    </citation>
    <scope>NUCLEOTIDE SEQUENCE</scope>
    <source>
        <strain evidence="5">CX-624</strain>
    </source>
</reference>
<evidence type="ECO:0000256" key="1">
    <source>
        <dbReference type="ARBA" id="ARBA00023284"/>
    </source>
</evidence>
<dbReference type="PANTHER" id="PTHR32234">
    <property type="entry name" value="THIOL:DISULFIDE INTERCHANGE PROTEIN DSBD"/>
    <property type="match status" value="1"/>
</dbReference>
<keyword evidence="1" id="KW-0676">Redox-active center</keyword>
<evidence type="ECO:0000313" key="7">
    <source>
        <dbReference type="Proteomes" id="UP000539710"/>
    </source>
</evidence>
<reference evidence="6" key="2">
    <citation type="submission" date="2020-07" db="EMBL/GenBank/DDBJ databases">
        <title>Chryseobacterium sp.cx-624.</title>
        <authorList>
            <person name="Yang C."/>
        </authorList>
    </citation>
    <scope>NUCLEOTIDE SEQUENCE [LARGE SCALE GENOMIC DNA]</scope>
    <source>
        <strain evidence="6">cx-624</strain>
    </source>
</reference>
<dbReference type="EMBL" id="CP059472">
    <property type="protein sequence ID" value="QMS98095.1"/>
    <property type="molecule type" value="Genomic_DNA"/>
</dbReference>
<dbReference type="EMBL" id="JACEUX010000001">
    <property type="protein sequence ID" value="MBA5246543.1"/>
    <property type="molecule type" value="Genomic_DNA"/>
</dbReference>
<evidence type="ECO:0000313" key="6">
    <source>
        <dbReference type="Proteomes" id="UP000515349"/>
    </source>
</evidence>
<dbReference type="InterPro" id="IPR036249">
    <property type="entry name" value="Thioredoxin-like_sf"/>
</dbReference>
<protein>
    <submittedName>
        <fullName evidence="5">Thioredoxin fold domain-containing protein</fullName>
    </submittedName>
</protein>
<dbReference type="SUPFAM" id="SSF52833">
    <property type="entry name" value="Thioredoxin-like"/>
    <property type="match status" value="1"/>
</dbReference>
<evidence type="ECO:0000313" key="5">
    <source>
        <dbReference type="EMBL" id="QMS98095.1"/>
    </source>
</evidence>
<feature type="domain" description="Thioredoxin" evidence="3">
    <location>
        <begin position="1"/>
        <end position="152"/>
    </location>
</feature>
<dbReference type="InterPro" id="IPR017937">
    <property type="entry name" value="Thioredoxin_CS"/>
</dbReference>
<dbReference type="Gene3D" id="3.40.30.10">
    <property type="entry name" value="Glutaredoxin"/>
    <property type="match status" value="1"/>
</dbReference>
<name>A0A7D7LSW7_9FLAO</name>
<evidence type="ECO:0000256" key="2">
    <source>
        <dbReference type="SAM" id="SignalP"/>
    </source>
</evidence>
<dbReference type="Proteomes" id="UP000515349">
    <property type="component" value="Chromosome"/>
</dbReference>
<dbReference type="RefSeq" id="WP_181886619.1">
    <property type="nucleotide sequence ID" value="NZ_CP059472.1"/>
</dbReference>
<reference evidence="4" key="4">
    <citation type="submission" date="2020-07" db="EMBL/GenBank/DDBJ databases">
        <authorList>
            <person name="Yang C."/>
        </authorList>
    </citation>
    <scope>NUCLEOTIDE SEQUENCE</scope>
    <source>
        <strain evidence="4">Cx-624</strain>
    </source>
</reference>
<dbReference type="GO" id="GO:0015035">
    <property type="term" value="F:protein-disulfide reductase activity"/>
    <property type="evidence" value="ECO:0007669"/>
    <property type="project" value="TreeGrafter"/>
</dbReference>
<dbReference type="Pfam" id="PF13098">
    <property type="entry name" value="Thioredoxin_2"/>
    <property type="match status" value="1"/>
</dbReference>
<dbReference type="AlphaFoldDB" id="A0A7D7LSW7"/>
<keyword evidence="7" id="KW-1185">Reference proteome</keyword>
<gene>
    <name evidence="5" type="ORF">H1R16_10355</name>
    <name evidence="4" type="ORF">H2507_05110</name>
</gene>
<evidence type="ECO:0000259" key="3">
    <source>
        <dbReference type="PROSITE" id="PS51352"/>
    </source>
</evidence>
<sequence length="177" mass="20918">MKKFTAILLLLIFTTASAQLKWMTLDEARAAQKVTPKKILIDFYADWCGPCKVMEKKTYNHPQIAEYLNQNYYPVKFDAEGNQKIEIYGRVFSNPDFQNKKRRNAMHELTQYMNVNAVPSIVFLDEQSNPITMLQGALTARELEPYIYFFANDEHLKIKTREEWENYQKKFKSKIKD</sequence>
<dbReference type="InterPro" id="IPR012336">
    <property type="entry name" value="Thioredoxin-like_fold"/>
</dbReference>